<dbReference type="PROSITE" id="PS00409">
    <property type="entry name" value="PROKAR_NTER_METHYL"/>
    <property type="match status" value="1"/>
</dbReference>
<dbReference type="Gene3D" id="3.30.700.10">
    <property type="entry name" value="Glycoprotein, Type 4 Pilin"/>
    <property type="match status" value="1"/>
</dbReference>
<dbReference type="Pfam" id="PF07963">
    <property type="entry name" value="N_methyl"/>
    <property type="match status" value="1"/>
</dbReference>
<feature type="domain" description="DUF1559" evidence="1">
    <location>
        <begin position="30"/>
        <end position="327"/>
    </location>
</feature>
<dbReference type="NCBIfam" id="TIGR02532">
    <property type="entry name" value="IV_pilin_GFxxxE"/>
    <property type="match status" value="1"/>
</dbReference>
<protein>
    <submittedName>
        <fullName evidence="2">DUF1559 domain-containing protein</fullName>
    </submittedName>
</protein>
<dbReference type="EMBL" id="DSVQ01000016">
    <property type="protein sequence ID" value="HGT40431.1"/>
    <property type="molecule type" value="Genomic_DNA"/>
</dbReference>
<dbReference type="InterPro" id="IPR012902">
    <property type="entry name" value="N_methyl_site"/>
</dbReference>
<dbReference type="PANTHER" id="PTHR30093">
    <property type="entry name" value="GENERAL SECRETION PATHWAY PROTEIN G"/>
    <property type="match status" value="1"/>
</dbReference>
<dbReference type="InterPro" id="IPR045584">
    <property type="entry name" value="Pilin-like"/>
</dbReference>
<dbReference type="PANTHER" id="PTHR30093:SF2">
    <property type="entry name" value="TYPE II SECRETION SYSTEM PROTEIN H"/>
    <property type="match status" value="1"/>
</dbReference>
<dbReference type="SUPFAM" id="SSF54523">
    <property type="entry name" value="Pili subunits"/>
    <property type="match status" value="1"/>
</dbReference>
<organism evidence="2">
    <name type="scientific">Schlesneria paludicola</name>
    <dbReference type="NCBI Taxonomy" id="360056"/>
    <lineage>
        <taxon>Bacteria</taxon>
        <taxon>Pseudomonadati</taxon>
        <taxon>Planctomycetota</taxon>
        <taxon>Planctomycetia</taxon>
        <taxon>Planctomycetales</taxon>
        <taxon>Planctomycetaceae</taxon>
        <taxon>Schlesneria</taxon>
    </lineage>
</organism>
<accession>A0A7C4LS24</accession>
<comment type="caution">
    <text evidence="2">The sequence shown here is derived from an EMBL/GenBank/DDBJ whole genome shotgun (WGS) entry which is preliminary data.</text>
</comment>
<evidence type="ECO:0000313" key="2">
    <source>
        <dbReference type="EMBL" id="HGT40431.1"/>
    </source>
</evidence>
<name>A0A7C4LS24_9PLAN</name>
<gene>
    <name evidence="2" type="ORF">ENS64_14390</name>
</gene>
<evidence type="ECO:0000259" key="1">
    <source>
        <dbReference type="Pfam" id="PF07596"/>
    </source>
</evidence>
<dbReference type="Pfam" id="PF07596">
    <property type="entry name" value="SBP_bac_10"/>
    <property type="match status" value="1"/>
</dbReference>
<dbReference type="InterPro" id="IPR027558">
    <property type="entry name" value="Pre_pil_HX9DG_C"/>
</dbReference>
<reference evidence="2" key="1">
    <citation type="journal article" date="2020" name="mSystems">
        <title>Genome- and Community-Level Interaction Insights into Carbon Utilization and Element Cycling Functions of Hydrothermarchaeota in Hydrothermal Sediment.</title>
        <authorList>
            <person name="Zhou Z."/>
            <person name="Liu Y."/>
            <person name="Xu W."/>
            <person name="Pan J."/>
            <person name="Luo Z.H."/>
            <person name="Li M."/>
        </authorList>
    </citation>
    <scope>NUCLEOTIDE SEQUENCE [LARGE SCALE GENOMIC DNA]</scope>
    <source>
        <strain evidence="2">SpSt-508</strain>
    </source>
</reference>
<dbReference type="NCBIfam" id="TIGR04294">
    <property type="entry name" value="pre_pil_HX9DG"/>
    <property type="match status" value="1"/>
</dbReference>
<sequence length="345" mass="37039">MQRRGFTLIELLVVIAIIAILIALLLPAVQQAREAARRTQCRNNLKQIGLALHNYESSFSILPVGSFNVTNLAGNNGSTHPMLLPYFEQANAYHQFNFSCDINTGLSNSTSPPSACCGCGPTVNQEARQQKLAVLFCPSHPGTSPLIIAGTQCPNGCGWTTYQQSMGSNANYASNNGPFGRRYGARFADIPDGLSNTALFGETILGPASTSSATIIVPANSPDYYRVATNLPFATWDGAPNSDVDYPVACNDPAIAAWSYRGKQYYRGVVVATYYSHTIPPNARLRDCIRGTGLDRGHLAARSFHVGGAHVLLGDGRVHFASENIDANIWRAIGSRAGNETVGEL</sequence>
<dbReference type="AlphaFoldDB" id="A0A7C4LS24"/>
<proteinExistence type="predicted"/>
<dbReference type="InterPro" id="IPR011453">
    <property type="entry name" value="DUF1559"/>
</dbReference>